<proteinExistence type="predicted"/>
<feature type="compositionally biased region" description="Basic and acidic residues" evidence="1">
    <location>
        <begin position="55"/>
        <end position="75"/>
    </location>
</feature>
<sequence length="143" mass="16721">GLTESEVWATCFGAFIIVYRHRSTEWPPPYTDSHTLRLHEIKEEKNAGVAEEEGKEEREREREYTIDREGEDKRTTYRQARQTDRSPPSTSIPLRRFTPTITTNEQPASTRSPAYSWLLLLCFYTYLPTYLLCAVVNSDRGER</sequence>
<keyword evidence="2" id="KW-0472">Membrane</keyword>
<feature type="non-terminal residue" evidence="3">
    <location>
        <position position="1"/>
    </location>
</feature>
<dbReference type="AlphaFoldDB" id="A0A0L7RHQ1"/>
<name>A0A0L7RHQ1_9HYME</name>
<evidence type="ECO:0000256" key="1">
    <source>
        <dbReference type="SAM" id="MobiDB-lite"/>
    </source>
</evidence>
<evidence type="ECO:0000313" key="4">
    <source>
        <dbReference type="Proteomes" id="UP000053825"/>
    </source>
</evidence>
<organism evidence="3 4">
    <name type="scientific">Habropoda laboriosa</name>
    <dbReference type="NCBI Taxonomy" id="597456"/>
    <lineage>
        <taxon>Eukaryota</taxon>
        <taxon>Metazoa</taxon>
        <taxon>Ecdysozoa</taxon>
        <taxon>Arthropoda</taxon>
        <taxon>Hexapoda</taxon>
        <taxon>Insecta</taxon>
        <taxon>Pterygota</taxon>
        <taxon>Neoptera</taxon>
        <taxon>Endopterygota</taxon>
        <taxon>Hymenoptera</taxon>
        <taxon>Apocrita</taxon>
        <taxon>Aculeata</taxon>
        <taxon>Apoidea</taxon>
        <taxon>Anthophila</taxon>
        <taxon>Apidae</taxon>
        <taxon>Habropoda</taxon>
    </lineage>
</organism>
<evidence type="ECO:0000313" key="3">
    <source>
        <dbReference type="EMBL" id="KOC70502.1"/>
    </source>
</evidence>
<reference evidence="3 4" key="1">
    <citation type="submission" date="2015-07" db="EMBL/GenBank/DDBJ databases">
        <title>The genome of Habropoda laboriosa.</title>
        <authorList>
            <person name="Pan H."/>
            <person name="Kapheim K."/>
        </authorList>
    </citation>
    <scope>NUCLEOTIDE SEQUENCE [LARGE SCALE GENOMIC DNA]</scope>
    <source>
        <strain evidence="3">0110345459</strain>
    </source>
</reference>
<keyword evidence="4" id="KW-1185">Reference proteome</keyword>
<protein>
    <submittedName>
        <fullName evidence="3">Uncharacterized protein</fullName>
    </submittedName>
</protein>
<accession>A0A0L7RHQ1</accession>
<evidence type="ECO:0000256" key="2">
    <source>
        <dbReference type="SAM" id="Phobius"/>
    </source>
</evidence>
<keyword evidence="2" id="KW-0812">Transmembrane</keyword>
<feature type="region of interest" description="Disordered" evidence="1">
    <location>
        <begin position="42"/>
        <end position="108"/>
    </location>
</feature>
<feature type="compositionally biased region" description="Polar residues" evidence="1">
    <location>
        <begin position="99"/>
        <end position="108"/>
    </location>
</feature>
<keyword evidence="2" id="KW-1133">Transmembrane helix</keyword>
<feature type="compositionally biased region" description="Polar residues" evidence="1">
    <location>
        <begin position="77"/>
        <end position="92"/>
    </location>
</feature>
<dbReference type="EMBL" id="KQ414588">
    <property type="protein sequence ID" value="KOC70502.1"/>
    <property type="molecule type" value="Genomic_DNA"/>
</dbReference>
<feature type="transmembrane region" description="Helical" evidence="2">
    <location>
        <begin position="114"/>
        <end position="136"/>
    </location>
</feature>
<dbReference type="Proteomes" id="UP000053825">
    <property type="component" value="Unassembled WGS sequence"/>
</dbReference>
<gene>
    <name evidence="3" type="ORF">WH47_00647</name>
</gene>